<dbReference type="InterPro" id="IPR014014">
    <property type="entry name" value="RNA_helicase_DEAD_Q_motif"/>
</dbReference>
<comment type="caution">
    <text evidence="11">The sequence shown here is derived from an EMBL/GenBank/DDBJ whole genome shotgun (WGS) entry which is preliminary data.</text>
</comment>
<dbReference type="PROSITE" id="PS51192">
    <property type="entry name" value="HELICASE_ATP_BIND_1"/>
    <property type="match status" value="1"/>
</dbReference>
<evidence type="ECO:0000256" key="2">
    <source>
        <dbReference type="ARBA" id="ARBA00022741"/>
    </source>
</evidence>
<evidence type="ECO:0000313" key="11">
    <source>
        <dbReference type="EMBL" id="KAJ8902727.1"/>
    </source>
</evidence>
<dbReference type="SUPFAM" id="SSF52540">
    <property type="entry name" value="P-loop containing nucleoside triphosphate hydrolases"/>
    <property type="match status" value="1"/>
</dbReference>
<sequence>MSSSTEVTKESVAGAEEEKEVEESESKVENGDAGGGEDPEVNAITEGVEQTDVDWAEEDEDEEVEEEEEEVTGIDKGDRTAEVQVLQSNPNTPYYSATTFEELGLSPELMKGLYAMKFNKPSKIQATSLPMIFGKERQNLIGQAHNGSGKTACFVLGMLNQVDFSNPAPQALCVVPTRELARQIHDVIMAIGKFTQVKVYEAVSLPEEERVHSVKIDAHIVVGTPGRVKACVSRRELNTRAIKVFVLDEADQMVDEHNFGEDTVRIKKSLPRDVQTLLFSATYDDVVRALAKRVAPDANMITVKREQLSLDSIKQYFFRCQNADARFDVLSEIYASLSLGQSVIFVRKKDTAKSLAAQLRADGHTVSLLYGNPMTPDERDRVVDEFRAGTTKVLLTTNLLARGVDIPQVTVVINYDMPTDKFDQEPEFDTYMHRIGRTGRFGRKGIAINFVYNSFSFRILKEIETFYKHTIEEVKDVEDLEEKIKNI</sequence>
<feature type="compositionally biased region" description="Acidic residues" evidence="7">
    <location>
        <begin position="49"/>
        <end position="72"/>
    </location>
</feature>
<evidence type="ECO:0000256" key="3">
    <source>
        <dbReference type="ARBA" id="ARBA00022801"/>
    </source>
</evidence>
<dbReference type="Pfam" id="PF00271">
    <property type="entry name" value="Helicase_C"/>
    <property type="match status" value="1"/>
</dbReference>
<dbReference type="SMART" id="SM00490">
    <property type="entry name" value="HELICc"/>
    <property type="match status" value="1"/>
</dbReference>
<keyword evidence="2" id="KW-0547">Nucleotide-binding</keyword>
<organism evidence="11 12">
    <name type="scientific">Rhodosorus marinus</name>
    <dbReference type="NCBI Taxonomy" id="101924"/>
    <lineage>
        <taxon>Eukaryota</taxon>
        <taxon>Rhodophyta</taxon>
        <taxon>Stylonematophyceae</taxon>
        <taxon>Stylonematales</taxon>
        <taxon>Stylonemataceae</taxon>
        <taxon>Rhodosorus</taxon>
    </lineage>
</organism>
<dbReference type="InterPro" id="IPR001650">
    <property type="entry name" value="Helicase_C-like"/>
</dbReference>
<dbReference type="GO" id="GO:0003676">
    <property type="term" value="F:nucleic acid binding"/>
    <property type="evidence" value="ECO:0007669"/>
    <property type="project" value="InterPro"/>
</dbReference>
<accession>A0AAV8UNF4</accession>
<reference evidence="11 12" key="1">
    <citation type="journal article" date="2023" name="Nat. Commun.">
        <title>Origin of minicircular mitochondrial genomes in red algae.</title>
        <authorList>
            <person name="Lee Y."/>
            <person name="Cho C.H."/>
            <person name="Lee Y.M."/>
            <person name="Park S.I."/>
            <person name="Yang J.H."/>
            <person name="West J.A."/>
            <person name="Bhattacharya D."/>
            <person name="Yoon H.S."/>
        </authorList>
    </citation>
    <scope>NUCLEOTIDE SEQUENCE [LARGE SCALE GENOMIC DNA]</scope>
    <source>
        <strain evidence="11 12">CCMP1338</strain>
        <tissue evidence="11">Whole cell</tissue>
    </source>
</reference>
<dbReference type="PANTHER" id="PTHR47958">
    <property type="entry name" value="ATP-DEPENDENT RNA HELICASE DBP3"/>
    <property type="match status" value="1"/>
</dbReference>
<protein>
    <recommendedName>
        <fullName evidence="1">RNA helicase</fullName>
        <ecNumber evidence="1">3.6.4.13</ecNumber>
    </recommendedName>
</protein>
<dbReference type="Pfam" id="PF00270">
    <property type="entry name" value="DEAD"/>
    <property type="match status" value="1"/>
</dbReference>
<feature type="region of interest" description="Disordered" evidence="7">
    <location>
        <begin position="1"/>
        <end position="75"/>
    </location>
</feature>
<evidence type="ECO:0000259" key="8">
    <source>
        <dbReference type="PROSITE" id="PS51192"/>
    </source>
</evidence>
<dbReference type="CDD" id="cd18787">
    <property type="entry name" value="SF2_C_DEAD"/>
    <property type="match status" value="1"/>
</dbReference>
<feature type="domain" description="Helicase ATP-binding" evidence="8">
    <location>
        <begin position="131"/>
        <end position="301"/>
    </location>
</feature>
<proteinExistence type="predicted"/>
<dbReference type="PROSITE" id="PS51194">
    <property type="entry name" value="HELICASE_CTER"/>
    <property type="match status" value="1"/>
</dbReference>
<keyword evidence="4" id="KW-0347">Helicase</keyword>
<dbReference type="SMART" id="SM00487">
    <property type="entry name" value="DEXDc"/>
    <property type="match status" value="1"/>
</dbReference>
<evidence type="ECO:0000256" key="6">
    <source>
        <dbReference type="PROSITE-ProRule" id="PRU00552"/>
    </source>
</evidence>
<keyword evidence="12" id="KW-1185">Reference proteome</keyword>
<dbReference type="InterPro" id="IPR014001">
    <property type="entry name" value="Helicase_ATP-bd"/>
</dbReference>
<evidence type="ECO:0000256" key="7">
    <source>
        <dbReference type="SAM" id="MobiDB-lite"/>
    </source>
</evidence>
<feature type="domain" description="Helicase C-terminal" evidence="9">
    <location>
        <begin position="329"/>
        <end position="487"/>
    </location>
</feature>
<keyword evidence="5" id="KW-0067">ATP-binding</keyword>
<dbReference type="GO" id="GO:0016787">
    <property type="term" value="F:hydrolase activity"/>
    <property type="evidence" value="ECO:0007669"/>
    <property type="project" value="UniProtKB-KW"/>
</dbReference>
<evidence type="ECO:0000259" key="10">
    <source>
        <dbReference type="PROSITE" id="PS51195"/>
    </source>
</evidence>
<dbReference type="EMBL" id="JAMWBK010000008">
    <property type="protein sequence ID" value="KAJ8902727.1"/>
    <property type="molecule type" value="Genomic_DNA"/>
</dbReference>
<dbReference type="CDD" id="cd17963">
    <property type="entry name" value="DEADc_DDX19_DDX25"/>
    <property type="match status" value="1"/>
</dbReference>
<dbReference type="Gene3D" id="3.40.50.300">
    <property type="entry name" value="P-loop containing nucleotide triphosphate hydrolases"/>
    <property type="match status" value="2"/>
</dbReference>
<evidence type="ECO:0000256" key="5">
    <source>
        <dbReference type="ARBA" id="ARBA00022840"/>
    </source>
</evidence>
<evidence type="ECO:0000256" key="1">
    <source>
        <dbReference type="ARBA" id="ARBA00012552"/>
    </source>
</evidence>
<dbReference type="InterPro" id="IPR011545">
    <property type="entry name" value="DEAD/DEAH_box_helicase_dom"/>
</dbReference>
<dbReference type="PROSITE" id="PS51195">
    <property type="entry name" value="Q_MOTIF"/>
    <property type="match status" value="1"/>
</dbReference>
<dbReference type="GO" id="GO:0003724">
    <property type="term" value="F:RNA helicase activity"/>
    <property type="evidence" value="ECO:0007669"/>
    <property type="project" value="UniProtKB-EC"/>
</dbReference>
<evidence type="ECO:0000259" key="9">
    <source>
        <dbReference type="PROSITE" id="PS51194"/>
    </source>
</evidence>
<dbReference type="InterPro" id="IPR027417">
    <property type="entry name" value="P-loop_NTPase"/>
</dbReference>
<dbReference type="EC" id="3.6.4.13" evidence="1"/>
<evidence type="ECO:0000256" key="4">
    <source>
        <dbReference type="ARBA" id="ARBA00022806"/>
    </source>
</evidence>
<name>A0AAV8UNF4_9RHOD</name>
<dbReference type="GO" id="GO:0005524">
    <property type="term" value="F:ATP binding"/>
    <property type="evidence" value="ECO:0007669"/>
    <property type="project" value="UniProtKB-KW"/>
</dbReference>
<keyword evidence="3" id="KW-0378">Hydrolase</keyword>
<gene>
    <name evidence="11" type="ORF">NDN08_006047</name>
</gene>
<evidence type="ECO:0000313" key="12">
    <source>
        <dbReference type="Proteomes" id="UP001157974"/>
    </source>
</evidence>
<dbReference type="AlphaFoldDB" id="A0AAV8UNF4"/>
<dbReference type="Proteomes" id="UP001157974">
    <property type="component" value="Unassembled WGS sequence"/>
</dbReference>
<feature type="short sequence motif" description="Q motif" evidence="6">
    <location>
        <begin position="98"/>
        <end position="126"/>
    </location>
</feature>
<feature type="domain" description="DEAD-box RNA helicase Q" evidence="10">
    <location>
        <begin position="98"/>
        <end position="126"/>
    </location>
</feature>